<evidence type="ECO:0000313" key="3">
    <source>
        <dbReference type="Proteomes" id="UP000231292"/>
    </source>
</evidence>
<dbReference type="Proteomes" id="UP000231292">
    <property type="component" value="Unassembled WGS sequence"/>
</dbReference>
<accession>A0A2G9YKM8</accession>
<gene>
    <name evidence="2" type="ORF">COX41_01040</name>
</gene>
<feature type="signal peptide" evidence="1">
    <location>
        <begin position="1"/>
        <end position="20"/>
    </location>
</feature>
<reference evidence="2 3" key="1">
    <citation type="submission" date="2017-09" db="EMBL/GenBank/DDBJ databases">
        <title>Depth-based differentiation of microbial function through sediment-hosted aquifers and enrichment of novel symbionts in the deep terrestrial subsurface.</title>
        <authorList>
            <person name="Probst A.J."/>
            <person name="Ladd B."/>
            <person name="Jarett J.K."/>
            <person name="Geller-Mcgrath D.E."/>
            <person name="Sieber C.M."/>
            <person name="Emerson J.B."/>
            <person name="Anantharaman K."/>
            <person name="Thomas B.C."/>
            <person name="Malmstrom R."/>
            <person name="Stieglmeier M."/>
            <person name="Klingl A."/>
            <person name="Woyke T."/>
            <person name="Ryan C.M."/>
            <person name="Banfield J.F."/>
        </authorList>
    </citation>
    <scope>NUCLEOTIDE SEQUENCE [LARGE SCALE GENOMIC DNA]</scope>
    <source>
        <strain evidence="2">CG23_combo_of_CG06-09_8_20_14_all_41_10</strain>
    </source>
</reference>
<dbReference type="EMBL" id="PCRK01000021">
    <property type="protein sequence ID" value="PIP19784.1"/>
    <property type="molecule type" value="Genomic_DNA"/>
</dbReference>
<organism evidence="2 3">
    <name type="scientific">Candidatus Sherwoodlollariibacterium unditelluris</name>
    <dbReference type="NCBI Taxonomy" id="1974757"/>
    <lineage>
        <taxon>Bacteria</taxon>
        <taxon>Pseudomonadati</taxon>
        <taxon>Candidatus Omnitrophota</taxon>
        <taxon>Candidatus Sherwoodlollariibacterium</taxon>
    </lineage>
</organism>
<evidence type="ECO:0000313" key="2">
    <source>
        <dbReference type="EMBL" id="PIP19784.1"/>
    </source>
</evidence>
<keyword evidence="1" id="KW-0732">Signal</keyword>
<feature type="chain" id="PRO_5013876891" evidence="1">
    <location>
        <begin position="21"/>
        <end position="133"/>
    </location>
</feature>
<dbReference type="PROSITE" id="PS51257">
    <property type="entry name" value="PROKAR_LIPOPROTEIN"/>
    <property type="match status" value="1"/>
</dbReference>
<sequence length="133" mass="14965">MKALKFPAVILVLLITSGCAASKGLVKDNPNKVMDVYLEAVSSGRADAVNYIKENLKIDKAFGYVKPYVPVVEPADVRMVWLPTHKLKYSPEVLVSGHWVYIMVKDSRWFIDAQSNDQAKIPLIVPYKETNKK</sequence>
<evidence type="ECO:0000256" key="1">
    <source>
        <dbReference type="SAM" id="SignalP"/>
    </source>
</evidence>
<protein>
    <submittedName>
        <fullName evidence="2">Uncharacterized protein</fullName>
    </submittedName>
</protein>
<name>A0A2G9YKM8_9BACT</name>
<proteinExistence type="predicted"/>
<dbReference type="AlphaFoldDB" id="A0A2G9YKM8"/>
<comment type="caution">
    <text evidence="2">The sequence shown here is derived from an EMBL/GenBank/DDBJ whole genome shotgun (WGS) entry which is preliminary data.</text>
</comment>